<evidence type="ECO:0000256" key="5">
    <source>
        <dbReference type="ARBA" id="ARBA00023136"/>
    </source>
</evidence>
<dbReference type="Pfam" id="PF03279">
    <property type="entry name" value="Lip_A_acyltrans"/>
    <property type="match status" value="1"/>
</dbReference>
<keyword evidence="7" id="KW-0812">Transmembrane</keyword>
<keyword evidence="7" id="KW-1133">Transmembrane helix</keyword>
<accession>A0A445MWV5</accession>
<dbReference type="CDD" id="cd07984">
    <property type="entry name" value="LPLAT_LABLAT-like"/>
    <property type="match status" value="1"/>
</dbReference>
<gene>
    <name evidence="8" type="ORF">PITCH_A2030067</name>
</gene>
<evidence type="ECO:0000256" key="1">
    <source>
        <dbReference type="ARBA" id="ARBA00004533"/>
    </source>
</evidence>
<dbReference type="InterPro" id="IPR004960">
    <property type="entry name" value="LipA_acyltrans"/>
</dbReference>
<evidence type="ECO:0000256" key="2">
    <source>
        <dbReference type="ARBA" id="ARBA00022475"/>
    </source>
</evidence>
<keyword evidence="6 8" id="KW-0012">Acyltransferase</keyword>
<keyword evidence="5 7" id="KW-0472">Membrane</keyword>
<sequence>MGNNTRHVGKALRMTVKKGTKQIRRWLIYVIVCLIVKLLRAIPRRFAIAIMRGIGRAAYLLIGSRRKRMINHLTMAFGNEKSLSEIKRISKEVFLNIGIFAADAIRLPQIVGNGMEDIVTVEGCDRLDQVLANGKPAILLTAHLGNWELMAAWFAQKGYKVKVIGAPNHNPWIDRLIVQTRNEAGYTSITRKTNTREILDGIRNGYSMGILIDQDTKVEGVFVKFFNQWAHTAVGPVVLARKYGLSIIPIFIRLNGQFTYHIEVQEPIDLNFTDNKDHDLVINTQKISDIYERIIRRFPEQWVWMHRRWKKQPQAVN</sequence>
<dbReference type="GO" id="GO:0005886">
    <property type="term" value="C:plasma membrane"/>
    <property type="evidence" value="ECO:0007669"/>
    <property type="project" value="UniProtKB-SubCell"/>
</dbReference>
<dbReference type="PIRSF" id="PIRSF026649">
    <property type="entry name" value="MsbB"/>
    <property type="match status" value="1"/>
</dbReference>
<proteinExistence type="predicted"/>
<evidence type="ECO:0000313" key="8">
    <source>
        <dbReference type="EMBL" id="SPD73923.1"/>
    </source>
</evidence>
<dbReference type="EC" id="2.3.1.-" evidence="8"/>
<dbReference type="GO" id="GO:0009247">
    <property type="term" value="P:glycolipid biosynthetic process"/>
    <property type="evidence" value="ECO:0007669"/>
    <property type="project" value="UniProtKB-ARBA"/>
</dbReference>
<keyword evidence="3" id="KW-0997">Cell inner membrane</keyword>
<dbReference type="EMBL" id="OJIN01000117">
    <property type="protein sequence ID" value="SPD73923.1"/>
    <property type="molecule type" value="Genomic_DNA"/>
</dbReference>
<dbReference type="PANTHER" id="PTHR30606">
    <property type="entry name" value="LIPID A BIOSYNTHESIS LAUROYL ACYLTRANSFERASE"/>
    <property type="match status" value="1"/>
</dbReference>
<keyword evidence="2" id="KW-1003">Cell membrane</keyword>
<dbReference type="PANTHER" id="PTHR30606:SF10">
    <property type="entry name" value="PHOSPHATIDYLINOSITOL MANNOSIDE ACYLTRANSFERASE"/>
    <property type="match status" value="1"/>
</dbReference>
<keyword evidence="4 8" id="KW-0808">Transferase</keyword>
<name>A0A445MWV5_9BACT</name>
<evidence type="ECO:0000256" key="6">
    <source>
        <dbReference type="ARBA" id="ARBA00023315"/>
    </source>
</evidence>
<comment type="subcellular location">
    <subcellularLocation>
        <location evidence="1">Cell inner membrane</location>
    </subcellularLocation>
</comment>
<evidence type="ECO:0000256" key="4">
    <source>
        <dbReference type="ARBA" id="ARBA00022679"/>
    </source>
</evidence>
<protein>
    <submittedName>
        <fullName evidence="8">Putative Lipid A biosynthesis lauroyl acyltransferase</fullName>
        <ecNumber evidence="8">2.3.1.-</ecNumber>
    </submittedName>
</protein>
<dbReference type="AlphaFoldDB" id="A0A445MWV5"/>
<feature type="transmembrane region" description="Helical" evidence="7">
    <location>
        <begin position="23"/>
        <end position="40"/>
    </location>
</feature>
<evidence type="ECO:0000256" key="7">
    <source>
        <dbReference type="SAM" id="Phobius"/>
    </source>
</evidence>
<reference evidence="8" key="1">
    <citation type="submission" date="2018-01" db="EMBL/GenBank/DDBJ databases">
        <authorList>
            <person name="Regsiter A."/>
            <person name="William W."/>
        </authorList>
    </citation>
    <scope>NUCLEOTIDE SEQUENCE</scope>
    <source>
        <strain evidence="8">TRIP AH-1</strain>
    </source>
</reference>
<evidence type="ECO:0000256" key="3">
    <source>
        <dbReference type="ARBA" id="ARBA00022519"/>
    </source>
</evidence>
<organism evidence="8">
    <name type="scientific">uncultured Desulfobacterium sp</name>
    <dbReference type="NCBI Taxonomy" id="201089"/>
    <lineage>
        <taxon>Bacteria</taxon>
        <taxon>Pseudomonadati</taxon>
        <taxon>Thermodesulfobacteriota</taxon>
        <taxon>Desulfobacteria</taxon>
        <taxon>Desulfobacterales</taxon>
        <taxon>Desulfobacteriaceae</taxon>
        <taxon>Desulfobacterium</taxon>
        <taxon>environmental samples</taxon>
    </lineage>
</organism>
<dbReference type="GO" id="GO:0016746">
    <property type="term" value="F:acyltransferase activity"/>
    <property type="evidence" value="ECO:0007669"/>
    <property type="project" value="UniProtKB-KW"/>
</dbReference>